<evidence type="ECO:0000313" key="3">
    <source>
        <dbReference type="Proteomes" id="UP000193778"/>
    </source>
</evidence>
<proteinExistence type="predicted"/>
<feature type="chain" id="PRO_5012304489" description="DUF995 domain-containing protein" evidence="1">
    <location>
        <begin position="17"/>
        <end position="110"/>
    </location>
</feature>
<evidence type="ECO:0008006" key="4">
    <source>
        <dbReference type="Google" id="ProtNLM"/>
    </source>
</evidence>
<evidence type="ECO:0000256" key="1">
    <source>
        <dbReference type="SAM" id="SignalP"/>
    </source>
</evidence>
<sequence length="110" mass="11973">MRRFALILALWPGVLAAEGFQRLSGDEILSALVGKKLGYGDGIWQTFDGAMGTQYFSGRPSAGRWAVRNGQYCSVWPPSDLWACYDVLQSGDVIRFVDESGGATDGTYAE</sequence>
<reference evidence="3" key="1">
    <citation type="submission" date="2017-03" db="EMBL/GenBank/DDBJ databases">
        <authorList>
            <person name="Rodrigo-Torres L."/>
            <person name="Arahal R.D."/>
            <person name="Lucena T."/>
        </authorList>
    </citation>
    <scope>NUCLEOTIDE SEQUENCE [LARGE SCALE GENOMIC DNA]</scope>
    <source>
        <strain evidence="3">CECT 8411</strain>
    </source>
</reference>
<protein>
    <recommendedName>
        <fullName evidence="4">DUF995 domain-containing protein</fullName>
    </recommendedName>
</protein>
<keyword evidence="1" id="KW-0732">Signal</keyword>
<organism evidence="2 3">
    <name type="scientific">Ruegeria meonggei</name>
    <dbReference type="NCBI Taxonomy" id="1446476"/>
    <lineage>
        <taxon>Bacteria</taxon>
        <taxon>Pseudomonadati</taxon>
        <taxon>Pseudomonadota</taxon>
        <taxon>Alphaproteobacteria</taxon>
        <taxon>Rhodobacterales</taxon>
        <taxon>Roseobacteraceae</taxon>
        <taxon>Ruegeria</taxon>
    </lineage>
</organism>
<accession>A0A1X6Y9G5</accession>
<evidence type="ECO:0000313" key="2">
    <source>
        <dbReference type="EMBL" id="SLN14281.1"/>
    </source>
</evidence>
<keyword evidence="3" id="KW-1185">Reference proteome</keyword>
<feature type="signal peptide" evidence="1">
    <location>
        <begin position="1"/>
        <end position="16"/>
    </location>
</feature>
<dbReference type="EMBL" id="FWFP01000001">
    <property type="protein sequence ID" value="SLN14281.1"/>
    <property type="molecule type" value="Genomic_DNA"/>
</dbReference>
<name>A0A1X6Y9G5_9RHOB</name>
<dbReference type="OrthoDB" id="7360198at2"/>
<dbReference type="Proteomes" id="UP000193778">
    <property type="component" value="Unassembled WGS sequence"/>
</dbReference>
<dbReference type="AlphaFoldDB" id="A0A1X6Y9G5"/>
<dbReference type="RefSeq" id="WP_085820898.1">
    <property type="nucleotide sequence ID" value="NZ_FWFP01000001.1"/>
</dbReference>
<gene>
    <name evidence="2" type="ORF">RUM8411_00354</name>
</gene>